<name>A0A0F0I7Y7_ASPPU</name>
<evidence type="ECO:0000256" key="1">
    <source>
        <dbReference type="SAM" id="SignalP"/>
    </source>
</evidence>
<protein>
    <submittedName>
        <fullName evidence="2">Uncharacterized protein</fullName>
    </submittedName>
</protein>
<dbReference type="Proteomes" id="UP000033540">
    <property type="component" value="Unassembled WGS sequence"/>
</dbReference>
<reference evidence="2 3" key="1">
    <citation type="submission" date="2015-02" db="EMBL/GenBank/DDBJ databases">
        <title>Draft genome sequence of Aspergillus parasiticus SU-1.</title>
        <authorList>
            <person name="Yu J."/>
            <person name="Fedorova N."/>
            <person name="Yin Y."/>
            <person name="Losada L."/>
            <person name="Zafar N."/>
            <person name="Taujale R."/>
            <person name="Ehrlich K.C."/>
            <person name="Bhatnagar D."/>
            <person name="Cleveland T.E."/>
            <person name="Bennett J.W."/>
            <person name="Nierman W.C."/>
        </authorList>
    </citation>
    <scope>NUCLEOTIDE SEQUENCE [LARGE SCALE GENOMIC DNA]</scope>
    <source>
        <strain evidence="3">ATCC 56775 / NRRL 5862 / SRRC 143 / SU-1</strain>
    </source>
</reference>
<evidence type="ECO:0000313" key="2">
    <source>
        <dbReference type="EMBL" id="KJK63864.1"/>
    </source>
</evidence>
<dbReference type="OrthoDB" id="4410170at2759"/>
<gene>
    <name evidence="2" type="ORF">P875_00064672</name>
</gene>
<accession>A0A0F0I7Y7</accession>
<dbReference type="EMBL" id="JZEE01000540">
    <property type="protein sequence ID" value="KJK63864.1"/>
    <property type="molecule type" value="Genomic_DNA"/>
</dbReference>
<keyword evidence="1" id="KW-0732">Signal</keyword>
<organism evidence="2 3">
    <name type="scientific">Aspergillus parasiticus (strain ATCC 56775 / NRRL 5862 / SRRC 143 / SU-1)</name>
    <dbReference type="NCBI Taxonomy" id="1403190"/>
    <lineage>
        <taxon>Eukaryota</taxon>
        <taxon>Fungi</taxon>
        <taxon>Dikarya</taxon>
        <taxon>Ascomycota</taxon>
        <taxon>Pezizomycotina</taxon>
        <taxon>Eurotiomycetes</taxon>
        <taxon>Eurotiomycetidae</taxon>
        <taxon>Eurotiales</taxon>
        <taxon>Aspergillaceae</taxon>
        <taxon>Aspergillus</taxon>
        <taxon>Aspergillus subgen. Circumdati</taxon>
    </lineage>
</organism>
<evidence type="ECO:0000313" key="3">
    <source>
        <dbReference type="Proteomes" id="UP000033540"/>
    </source>
</evidence>
<feature type="chain" id="PRO_5002442940" evidence="1">
    <location>
        <begin position="23"/>
        <end position="96"/>
    </location>
</feature>
<dbReference type="AlphaFoldDB" id="A0A0F0I7Y7"/>
<feature type="signal peptide" evidence="1">
    <location>
        <begin position="1"/>
        <end position="22"/>
    </location>
</feature>
<proteinExistence type="predicted"/>
<comment type="caution">
    <text evidence="2">The sequence shown here is derived from an EMBL/GenBank/DDBJ whole genome shotgun (WGS) entry which is preliminary data.</text>
</comment>
<sequence>MQIYSIVAAATLSLAGTADAWAQAADGTWIANQNTYIFTDNLQNKWEVDEACTIRNTNTWLSSREACAYWVNSEGLIARGQRADRRNLGLQLKPHN</sequence>